<dbReference type="EMBL" id="FQZY01000117">
    <property type="protein sequence ID" value="SHK95696.1"/>
    <property type="molecule type" value="Genomic_DNA"/>
</dbReference>
<dbReference type="AlphaFoldDB" id="A0A1M6WPX3"/>
<accession>A0A1M6WPX3</accession>
<sequence length="50" mass="6176">MKKELYTAIDNQLEDMKNMSQKIWEYAETAFEEFQSCELQKEYLQKKDFM</sequence>
<organism evidence="1 2">
    <name type="scientific">Hespellia stercorisuis DSM 15480</name>
    <dbReference type="NCBI Taxonomy" id="1121950"/>
    <lineage>
        <taxon>Bacteria</taxon>
        <taxon>Bacillati</taxon>
        <taxon>Bacillota</taxon>
        <taxon>Clostridia</taxon>
        <taxon>Lachnospirales</taxon>
        <taxon>Lachnospiraceae</taxon>
        <taxon>Hespellia</taxon>
    </lineage>
</organism>
<reference evidence="1 2" key="1">
    <citation type="submission" date="2016-11" db="EMBL/GenBank/DDBJ databases">
        <authorList>
            <person name="Jaros S."/>
            <person name="Januszkiewicz K."/>
            <person name="Wedrychowicz H."/>
        </authorList>
    </citation>
    <scope>NUCLEOTIDE SEQUENCE [LARGE SCALE GENOMIC DNA]</scope>
    <source>
        <strain evidence="1 2">DSM 15480</strain>
    </source>
</reference>
<name>A0A1M6WPX3_9FIRM</name>
<gene>
    <name evidence="1" type="ORF">SAMN02745243_04068</name>
</gene>
<keyword evidence="2" id="KW-1185">Reference proteome</keyword>
<evidence type="ECO:0000313" key="2">
    <source>
        <dbReference type="Proteomes" id="UP000184301"/>
    </source>
</evidence>
<evidence type="ECO:0000313" key="1">
    <source>
        <dbReference type="EMBL" id="SHK95696.1"/>
    </source>
</evidence>
<dbReference type="Gene3D" id="3.40.630.10">
    <property type="entry name" value="Zn peptidases"/>
    <property type="match status" value="1"/>
</dbReference>
<dbReference type="RefSeq" id="WP_143160812.1">
    <property type="nucleotide sequence ID" value="NZ_FQZY01000117.1"/>
</dbReference>
<dbReference type="SUPFAM" id="SSF53187">
    <property type="entry name" value="Zn-dependent exopeptidases"/>
    <property type="match status" value="1"/>
</dbReference>
<proteinExistence type="predicted"/>
<dbReference type="Proteomes" id="UP000184301">
    <property type="component" value="Unassembled WGS sequence"/>
</dbReference>
<protein>
    <submittedName>
        <fullName evidence="1">Uncharacterized protein</fullName>
    </submittedName>
</protein>
<dbReference type="STRING" id="1121950.SAMN02745243_04068"/>